<dbReference type="EMBL" id="SSFO01000163">
    <property type="protein sequence ID" value="TXI32089.1"/>
    <property type="molecule type" value="Genomic_DNA"/>
</dbReference>
<dbReference type="RefSeq" id="WP_203789540.1">
    <property type="nucleotide sequence ID" value="NZ_AP024354.1"/>
</dbReference>
<organism evidence="3 4">
    <name type="scientific">Aquipseudomonas alcaligenes</name>
    <name type="common">Pseudomonas alcaligenes</name>
    <dbReference type="NCBI Taxonomy" id="43263"/>
    <lineage>
        <taxon>Bacteria</taxon>
        <taxon>Pseudomonadati</taxon>
        <taxon>Pseudomonadota</taxon>
        <taxon>Gammaproteobacteria</taxon>
        <taxon>Pseudomonadales</taxon>
        <taxon>Pseudomonadaceae</taxon>
        <taxon>Aquipseudomonas</taxon>
    </lineage>
</organism>
<dbReference type="GO" id="GO:0004180">
    <property type="term" value="F:carboxypeptidase activity"/>
    <property type="evidence" value="ECO:0007669"/>
    <property type="project" value="UniProtKB-KW"/>
</dbReference>
<protein>
    <submittedName>
        <fullName evidence="3">Carboxypeptidase regulatory-like domain-containing protein</fullName>
    </submittedName>
</protein>
<reference evidence="1 5" key="2">
    <citation type="submission" date="2021-07" db="EMBL/GenBank/DDBJ databases">
        <title>Whole genome sequencing of carbapenem-resistant Pseudomonas spp. isolated in Japan.</title>
        <authorList>
            <person name="Suzuki M."/>
            <person name="Maehana S."/>
            <person name="Kitasato H."/>
        </authorList>
    </citation>
    <scope>NUCLEOTIDE SEQUENCE</scope>
    <source>
        <strain evidence="1">KAM435</strain>
        <strain evidence="2 5">KAM436</strain>
    </source>
</reference>
<dbReference type="Proteomes" id="UP000321110">
    <property type="component" value="Unassembled WGS sequence"/>
</dbReference>
<evidence type="ECO:0000313" key="2">
    <source>
        <dbReference type="EMBL" id="GIZ95129.1"/>
    </source>
</evidence>
<sequence length="169" mass="18893">MSFNHCYQRELPVMGKMSASLILAALSSLSACVPYPHSVTRNPAIEGRVLSAATGQAVAGARIELDIGSDESWRYETRSDAEGRFAFAEHRDYRLYALLADAPHCDTRLSISAPGYHTRQCSWMSPHWCSSAPIKLPRLTLQPEHIRAPEEETPDNLWRCIESAKEQAH</sequence>
<dbReference type="SUPFAM" id="SSF49464">
    <property type="entry name" value="Carboxypeptidase regulatory domain-like"/>
    <property type="match status" value="1"/>
</dbReference>
<dbReference type="AlphaFoldDB" id="A0A5C7W452"/>
<dbReference type="Gene3D" id="2.60.40.1120">
    <property type="entry name" value="Carboxypeptidase-like, regulatory domain"/>
    <property type="match status" value="1"/>
</dbReference>
<keyword evidence="3" id="KW-0378">Hydrolase</keyword>
<keyword evidence="3" id="KW-0645">Protease</keyword>
<comment type="caution">
    <text evidence="3">The sequence shown here is derived from an EMBL/GenBank/DDBJ whole genome shotgun (WGS) entry which is preliminary data.</text>
</comment>
<dbReference type="InterPro" id="IPR008969">
    <property type="entry name" value="CarboxyPept-like_regulatory"/>
</dbReference>
<dbReference type="Proteomes" id="UP000887228">
    <property type="component" value="Unassembled WGS sequence"/>
</dbReference>
<gene>
    <name evidence="3" type="ORF">E6Q69_09770</name>
    <name evidence="1" type="ORF">KAM435_05460</name>
    <name evidence="2" type="ORF">KAM436_40970</name>
</gene>
<dbReference type="EMBL" id="BPMS01000002">
    <property type="protein sequence ID" value="GIZ87219.1"/>
    <property type="molecule type" value="Genomic_DNA"/>
</dbReference>
<proteinExistence type="predicted"/>
<dbReference type="Proteomes" id="UP000887212">
    <property type="component" value="Unassembled WGS sequence"/>
</dbReference>
<accession>A0A5C7W452</accession>
<evidence type="ECO:0000313" key="3">
    <source>
        <dbReference type="EMBL" id="TXI32089.1"/>
    </source>
</evidence>
<dbReference type="EMBL" id="BPMT01000031">
    <property type="protein sequence ID" value="GIZ95129.1"/>
    <property type="molecule type" value="Genomic_DNA"/>
</dbReference>
<evidence type="ECO:0000313" key="1">
    <source>
        <dbReference type="EMBL" id="GIZ87219.1"/>
    </source>
</evidence>
<evidence type="ECO:0000313" key="5">
    <source>
        <dbReference type="Proteomes" id="UP000887228"/>
    </source>
</evidence>
<keyword evidence="3" id="KW-0121">Carboxypeptidase</keyword>
<reference evidence="3 4" key="1">
    <citation type="submission" date="2018-09" db="EMBL/GenBank/DDBJ databases">
        <title>Metagenome Assembled Genomes from an Advanced Water Purification Facility.</title>
        <authorList>
            <person name="Stamps B.W."/>
            <person name="Spear J.R."/>
        </authorList>
    </citation>
    <scope>NUCLEOTIDE SEQUENCE [LARGE SCALE GENOMIC DNA]</scope>
    <source>
        <strain evidence="3">Bin_52_1</strain>
    </source>
</reference>
<name>A0A5C7W452_AQUAC</name>
<evidence type="ECO:0000313" key="4">
    <source>
        <dbReference type="Proteomes" id="UP000321110"/>
    </source>
</evidence>